<evidence type="ECO:0000256" key="2">
    <source>
        <dbReference type="ARBA" id="ARBA00023125"/>
    </source>
</evidence>
<keyword evidence="6" id="KW-1185">Reference proteome</keyword>
<accession>A0ABV9DJ00</accession>
<keyword evidence="3" id="KW-0804">Transcription</keyword>
<evidence type="ECO:0000256" key="3">
    <source>
        <dbReference type="ARBA" id="ARBA00023163"/>
    </source>
</evidence>
<name>A0ABV9DJ00_9BACI</name>
<dbReference type="Gene3D" id="1.20.120.530">
    <property type="entry name" value="GntR ligand-binding domain-like"/>
    <property type="match status" value="1"/>
</dbReference>
<keyword evidence="1" id="KW-0805">Transcription regulation</keyword>
<dbReference type="InterPro" id="IPR000524">
    <property type="entry name" value="Tscrpt_reg_HTH_GntR"/>
</dbReference>
<protein>
    <submittedName>
        <fullName evidence="5">FadR/GntR family transcriptional regulator</fullName>
    </submittedName>
</protein>
<dbReference type="SMART" id="SM00895">
    <property type="entry name" value="FCD"/>
    <property type="match status" value="1"/>
</dbReference>
<reference evidence="6" key="1">
    <citation type="journal article" date="2019" name="Int. J. Syst. Evol. Microbiol.">
        <title>The Global Catalogue of Microorganisms (GCM) 10K type strain sequencing project: providing services to taxonomists for standard genome sequencing and annotation.</title>
        <authorList>
            <consortium name="The Broad Institute Genomics Platform"/>
            <consortium name="The Broad Institute Genome Sequencing Center for Infectious Disease"/>
            <person name="Wu L."/>
            <person name="Ma J."/>
        </authorList>
    </citation>
    <scope>NUCLEOTIDE SEQUENCE [LARGE SCALE GENOMIC DNA]</scope>
    <source>
        <strain evidence="6">CGMCC 4.7426</strain>
    </source>
</reference>
<dbReference type="Gene3D" id="1.10.10.10">
    <property type="entry name" value="Winged helix-like DNA-binding domain superfamily/Winged helix DNA-binding domain"/>
    <property type="match status" value="1"/>
</dbReference>
<dbReference type="PANTHER" id="PTHR43537:SF5">
    <property type="entry name" value="UXU OPERON TRANSCRIPTIONAL REGULATOR"/>
    <property type="match status" value="1"/>
</dbReference>
<dbReference type="PROSITE" id="PS50949">
    <property type="entry name" value="HTH_GNTR"/>
    <property type="match status" value="1"/>
</dbReference>
<organism evidence="5 6">
    <name type="scientific">Virgibacillus kekensis</name>
    <dbReference type="NCBI Taxonomy" id="202261"/>
    <lineage>
        <taxon>Bacteria</taxon>
        <taxon>Bacillati</taxon>
        <taxon>Bacillota</taxon>
        <taxon>Bacilli</taxon>
        <taxon>Bacillales</taxon>
        <taxon>Bacillaceae</taxon>
        <taxon>Virgibacillus</taxon>
    </lineage>
</organism>
<dbReference type="CDD" id="cd07377">
    <property type="entry name" value="WHTH_GntR"/>
    <property type="match status" value="1"/>
</dbReference>
<dbReference type="SUPFAM" id="SSF46785">
    <property type="entry name" value="Winged helix' DNA-binding domain"/>
    <property type="match status" value="1"/>
</dbReference>
<evidence type="ECO:0000256" key="1">
    <source>
        <dbReference type="ARBA" id="ARBA00023015"/>
    </source>
</evidence>
<keyword evidence="2" id="KW-0238">DNA-binding</keyword>
<evidence type="ECO:0000313" key="5">
    <source>
        <dbReference type="EMBL" id="MFC4557803.1"/>
    </source>
</evidence>
<dbReference type="PANTHER" id="PTHR43537">
    <property type="entry name" value="TRANSCRIPTIONAL REGULATOR, GNTR FAMILY"/>
    <property type="match status" value="1"/>
</dbReference>
<evidence type="ECO:0000259" key="4">
    <source>
        <dbReference type="PROSITE" id="PS50949"/>
    </source>
</evidence>
<dbReference type="SUPFAM" id="SSF48008">
    <property type="entry name" value="GntR ligand-binding domain-like"/>
    <property type="match status" value="1"/>
</dbReference>
<dbReference type="Proteomes" id="UP001595989">
    <property type="component" value="Unassembled WGS sequence"/>
</dbReference>
<dbReference type="InterPro" id="IPR036390">
    <property type="entry name" value="WH_DNA-bd_sf"/>
</dbReference>
<gene>
    <name evidence="5" type="ORF">ACFO3D_06220</name>
</gene>
<feature type="domain" description="HTH gntR-type" evidence="4">
    <location>
        <begin position="9"/>
        <end position="77"/>
    </location>
</feature>
<comment type="caution">
    <text evidence="5">The sequence shown here is derived from an EMBL/GenBank/DDBJ whole genome shotgun (WGS) entry which is preliminary data.</text>
</comment>
<dbReference type="InterPro" id="IPR008920">
    <property type="entry name" value="TF_FadR/GntR_C"/>
</dbReference>
<dbReference type="InterPro" id="IPR036388">
    <property type="entry name" value="WH-like_DNA-bd_sf"/>
</dbReference>
<dbReference type="RefSeq" id="WP_390293888.1">
    <property type="nucleotide sequence ID" value="NZ_JBHSFU010000004.1"/>
</dbReference>
<proteinExistence type="predicted"/>
<dbReference type="Pfam" id="PF07729">
    <property type="entry name" value="FCD"/>
    <property type="match status" value="1"/>
</dbReference>
<sequence>MDFLPVKKKRIYQEIIEQLKQKIEEGEICYGEKLPSERMLADKLSVSRTSVKEAFSVLESAGVVEIRQGSGVYLRKNSHEDMISRINAIIHGVAVDIVELMEFRLALERDAAYYAAERGSAEEMESIYAAFRNLESAVEKNNIAAEEDLAFHMTIARAAGNSVTERVMLMLSDQIREGLIESRARTLKIPDQSRIVLEEHRAIYEAIKNGNAIEARRAMDRHLEAVKQRYL</sequence>
<dbReference type="SMART" id="SM00345">
    <property type="entry name" value="HTH_GNTR"/>
    <property type="match status" value="1"/>
</dbReference>
<dbReference type="PRINTS" id="PR00035">
    <property type="entry name" value="HTHGNTR"/>
</dbReference>
<dbReference type="Pfam" id="PF00392">
    <property type="entry name" value="GntR"/>
    <property type="match status" value="1"/>
</dbReference>
<dbReference type="InterPro" id="IPR011711">
    <property type="entry name" value="GntR_C"/>
</dbReference>
<evidence type="ECO:0000313" key="6">
    <source>
        <dbReference type="Proteomes" id="UP001595989"/>
    </source>
</evidence>
<dbReference type="EMBL" id="JBHSFU010000004">
    <property type="protein sequence ID" value="MFC4557803.1"/>
    <property type="molecule type" value="Genomic_DNA"/>
</dbReference>